<dbReference type="SFLD" id="SFLDS00003">
    <property type="entry name" value="Haloacid_Dehalogenase"/>
    <property type="match status" value="1"/>
</dbReference>
<reference evidence="1 2" key="1">
    <citation type="submission" date="2013-08" db="EMBL/GenBank/DDBJ databases">
        <authorList>
            <person name="Weinstock G."/>
            <person name="Sodergren E."/>
            <person name="Wylie T."/>
            <person name="Fulton L."/>
            <person name="Fulton R."/>
            <person name="Fronick C."/>
            <person name="O'Laughlin M."/>
            <person name="Godfrey J."/>
            <person name="Miner T."/>
            <person name="Herter B."/>
            <person name="Appelbaum E."/>
            <person name="Cordes M."/>
            <person name="Lek S."/>
            <person name="Wollam A."/>
            <person name="Pepin K.H."/>
            <person name="Palsikar V.B."/>
            <person name="Mitreva M."/>
            <person name="Wilson R.K."/>
        </authorList>
    </citation>
    <scope>NUCLEOTIDE SEQUENCE [LARGE SCALE GENOMIC DNA]</scope>
    <source>
        <strain evidence="1 2">ATCC BAA-474</strain>
    </source>
</reference>
<dbReference type="Proteomes" id="UP000017081">
    <property type="component" value="Unassembled WGS sequence"/>
</dbReference>
<dbReference type="NCBIfam" id="TIGR01549">
    <property type="entry name" value="HAD-SF-IA-v1"/>
    <property type="match status" value="1"/>
</dbReference>
<dbReference type="AlphaFoldDB" id="U7VE80"/>
<dbReference type="InterPro" id="IPR023214">
    <property type="entry name" value="HAD_sf"/>
</dbReference>
<dbReference type="RefSeq" id="WP_023050187.1">
    <property type="nucleotide sequence ID" value="NZ_CP173063.2"/>
</dbReference>
<gene>
    <name evidence="1" type="ORF">HMPREF0202_00641</name>
</gene>
<evidence type="ECO:0000313" key="1">
    <source>
        <dbReference type="EMBL" id="ERT69444.1"/>
    </source>
</evidence>
<keyword evidence="2" id="KW-1185">Reference proteome</keyword>
<dbReference type="GO" id="GO:0008967">
    <property type="term" value="F:phosphoglycolate phosphatase activity"/>
    <property type="evidence" value="ECO:0007669"/>
    <property type="project" value="TreeGrafter"/>
</dbReference>
<dbReference type="InterPro" id="IPR036412">
    <property type="entry name" value="HAD-like_sf"/>
</dbReference>
<sequence length="208" mass="23465">MKNTIKGILFDLDGTILNTQKMNIIPLQKLILEEFGKEISYDNLLKYCAYPGKQTIKMLGFNNIEASYDKWVKYVNEFEEGAVLYDGFNEVFKILYEKGIKIGIASSKMKKQYEIDFIPTKLDKYINCAILAEDTALHKPNPEPLLLGAKLLNLNPENIIYVGDTIADEIASKKAGMKFALASWGTIDISEITADFILNQPLDILSII</sequence>
<accession>U7VE80</accession>
<dbReference type="GO" id="GO:0005829">
    <property type="term" value="C:cytosol"/>
    <property type="evidence" value="ECO:0007669"/>
    <property type="project" value="TreeGrafter"/>
</dbReference>
<dbReference type="eggNOG" id="COG0546">
    <property type="taxonomic scope" value="Bacteria"/>
</dbReference>
<dbReference type="HOGENOM" id="CLU_045011_19_3_0"/>
<dbReference type="EMBL" id="AXZF01000023">
    <property type="protein sequence ID" value="ERT69444.1"/>
    <property type="molecule type" value="Genomic_DNA"/>
</dbReference>
<protein>
    <recommendedName>
        <fullName evidence="3">HAD hydrolase, family IA, variant 1</fullName>
    </recommendedName>
</protein>
<dbReference type="InterPro" id="IPR041492">
    <property type="entry name" value="HAD_2"/>
</dbReference>
<evidence type="ECO:0008006" key="3">
    <source>
        <dbReference type="Google" id="ProtNLM"/>
    </source>
</evidence>
<dbReference type="Gene3D" id="3.40.50.1000">
    <property type="entry name" value="HAD superfamily/HAD-like"/>
    <property type="match status" value="1"/>
</dbReference>
<dbReference type="InterPro" id="IPR006439">
    <property type="entry name" value="HAD-SF_hydro_IA"/>
</dbReference>
<dbReference type="InterPro" id="IPR023198">
    <property type="entry name" value="PGP-like_dom2"/>
</dbReference>
<dbReference type="InterPro" id="IPR050155">
    <property type="entry name" value="HAD-like_hydrolase_sf"/>
</dbReference>
<dbReference type="SFLD" id="SFLDG01129">
    <property type="entry name" value="C1.5:_HAD__Beta-PGM__Phosphata"/>
    <property type="match status" value="1"/>
</dbReference>
<dbReference type="GO" id="GO:0006281">
    <property type="term" value="P:DNA repair"/>
    <property type="evidence" value="ECO:0007669"/>
    <property type="project" value="TreeGrafter"/>
</dbReference>
<dbReference type="PANTHER" id="PTHR43434:SF26">
    <property type="entry name" value="PYROPHOSPHATASE PPAX"/>
    <property type="match status" value="1"/>
</dbReference>
<dbReference type="STRING" id="1319815.HMPREF0202_00641"/>
<dbReference type="PANTHER" id="PTHR43434">
    <property type="entry name" value="PHOSPHOGLYCOLATE PHOSPHATASE"/>
    <property type="match status" value="1"/>
</dbReference>
<organism evidence="1 2">
    <name type="scientific">Cetobacterium somerae ATCC BAA-474</name>
    <dbReference type="NCBI Taxonomy" id="1319815"/>
    <lineage>
        <taxon>Bacteria</taxon>
        <taxon>Fusobacteriati</taxon>
        <taxon>Fusobacteriota</taxon>
        <taxon>Fusobacteriia</taxon>
        <taxon>Fusobacteriales</taxon>
        <taxon>Fusobacteriaceae</taxon>
        <taxon>Cetobacterium</taxon>
    </lineage>
</organism>
<name>U7VE80_9FUSO</name>
<dbReference type="Pfam" id="PF13419">
    <property type="entry name" value="HAD_2"/>
    <property type="match status" value="1"/>
</dbReference>
<proteinExistence type="predicted"/>
<dbReference type="Gene3D" id="1.10.150.240">
    <property type="entry name" value="Putative phosphatase, domain 2"/>
    <property type="match status" value="1"/>
</dbReference>
<comment type="caution">
    <text evidence="1">The sequence shown here is derived from an EMBL/GenBank/DDBJ whole genome shotgun (WGS) entry which is preliminary data.</text>
</comment>
<dbReference type="SUPFAM" id="SSF56784">
    <property type="entry name" value="HAD-like"/>
    <property type="match status" value="1"/>
</dbReference>
<evidence type="ECO:0000313" key="2">
    <source>
        <dbReference type="Proteomes" id="UP000017081"/>
    </source>
</evidence>